<evidence type="ECO:0000313" key="2">
    <source>
        <dbReference type="Proteomes" id="UP000197138"/>
    </source>
</evidence>
<dbReference type="Proteomes" id="UP000197138">
    <property type="component" value="Unassembled WGS sequence"/>
</dbReference>
<dbReference type="PANTHER" id="PTHR35455">
    <property type="entry name" value="UNNAMED PRODUCT"/>
    <property type="match status" value="1"/>
</dbReference>
<protein>
    <submittedName>
        <fullName evidence="1">Uncharacterized protein</fullName>
    </submittedName>
</protein>
<dbReference type="Pfam" id="PF16029">
    <property type="entry name" value="DUF4787"/>
    <property type="match status" value="1"/>
</dbReference>
<name>A0A218XDD7_PUNGR</name>
<gene>
    <name evidence="1" type="ORF">CDL15_Pgr012706</name>
</gene>
<sequence>MVEVSVLPAVESVINSLHVRPQRGRRKESCSSSPSSSSSCDRISLFDYSLMAKASRNLLQTALSIFICLLLSSSILSPTVLAKSRRPISDDEIRQKKSECYADIESVGWTEVTRWKLGIELDVYYDEEESAAGESGLIGLWGWQCKSSVIAKENCALKCLSPTCYELVYESDPLEEGEKDFVRSQEYKYWYRWERVWRASGDPSTTREELSMSRTLDTLFSTGPAATVIPNTIKSNPEKLDEHYGLRSVIEAGSSGQNDFIFECHGIRHLSATDNGREKNKSYQCSKTYKATDQGPPQFGRKHKDVLGSPLQRPHGSLKLQDSIMPADWWSFLKTPAS</sequence>
<accession>A0A218XDD7</accession>
<dbReference type="AlphaFoldDB" id="A0A218XDD7"/>
<comment type="caution">
    <text evidence="1">The sequence shown here is derived from an EMBL/GenBank/DDBJ whole genome shotgun (WGS) entry which is preliminary data.</text>
</comment>
<dbReference type="InterPro" id="IPR031985">
    <property type="entry name" value="DUF4787"/>
</dbReference>
<dbReference type="PANTHER" id="PTHR35455:SF1">
    <property type="entry name" value="AGAP005842-PA"/>
    <property type="match status" value="1"/>
</dbReference>
<organism evidence="1 2">
    <name type="scientific">Punica granatum</name>
    <name type="common">Pomegranate</name>
    <dbReference type="NCBI Taxonomy" id="22663"/>
    <lineage>
        <taxon>Eukaryota</taxon>
        <taxon>Viridiplantae</taxon>
        <taxon>Streptophyta</taxon>
        <taxon>Embryophyta</taxon>
        <taxon>Tracheophyta</taxon>
        <taxon>Spermatophyta</taxon>
        <taxon>Magnoliopsida</taxon>
        <taxon>eudicotyledons</taxon>
        <taxon>Gunneridae</taxon>
        <taxon>Pentapetalae</taxon>
        <taxon>rosids</taxon>
        <taxon>malvids</taxon>
        <taxon>Myrtales</taxon>
        <taxon>Lythraceae</taxon>
        <taxon>Punica</taxon>
    </lineage>
</organism>
<evidence type="ECO:0000313" key="1">
    <source>
        <dbReference type="EMBL" id="OWM83225.1"/>
    </source>
</evidence>
<dbReference type="EMBL" id="MTKT01001932">
    <property type="protein sequence ID" value="OWM83225.1"/>
    <property type="molecule type" value="Genomic_DNA"/>
</dbReference>
<reference evidence="2" key="1">
    <citation type="journal article" date="2017" name="Plant J.">
        <title>The pomegranate (Punica granatum L.) genome and the genomics of punicalagin biosynthesis.</title>
        <authorList>
            <person name="Qin G."/>
            <person name="Xu C."/>
            <person name="Ming R."/>
            <person name="Tang H."/>
            <person name="Guyot R."/>
            <person name="Kramer E.M."/>
            <person name="Hu Y."/>
            <person name="Yi X."/>
            <person name="Qi Y."/>
            <person name="Xu X."/>
            <person name="Gao Z."/>
            <person name="Pan H."/>
            <person name="Jian J."/>
            <person name="Tian Y."/>
            <person name="Yue Z."/>
            <person name="Xu Y."/>
        </authorList>
    </citation>
    <scope>NUCLEOTIDE SEQUENCE [LARGE SCALE GENOMIC DNA]</scope>
    <source>
        <strain evidence="2">cv. Dabenzi</strain>
    </source>
</reference>
<proteinExistence type="predicted"/>